<dbReference type="AlphaFoldDB" id="A0A9J6NYL0"/>
<sequence length="515" mass="61392">MDNEGTPHVKLKDLYIGEVDGKKEASKSNFLDYFYKGHPAVKKSQKNDIYFIFGRKGTGKTILAYFLKKQYSDKDYICKIIDAHEFELNYLTELYSATLEYDQYYLFWKWNILLHIAETLIEQHRVRKMIPFSKVGRIRKVMKSRYSTTKGYKQDGFSIQRTNELGTTMKSVMMNSPFEGMFNSAKKTTVGRKFTKTKYYEEIKTFEKYIKKALKNNSKFLIIYDDLDELKIAADKEGNINIKLIEKIFSVIRDINIMINKSCKNNGSKVMLLFRNDLLDMINSHSHNLNRIVSDSQAILDWHYNCDKRPYDDPLMDLILHKMKLSNELLKELSTKEIYEKYFSNKVDGISVVRYLKRYSFGKPRDFIKYLNIIKEQYPEKDKFVSHTFKKCERKFSEYFYSELINELSISENSEFVKESLLLIRNFKKSSFRYDDINRYFMDNIETYKNIRSCKEALRFMYKKGVLGNSWIYKKNKRGKEIYHFSWAFRNDSSPEPNYTQAFTVHKAIHKKFSM</sequence>
<dbReference type="EMBL" id="JAGSOJ010000001">
    <property type="protein sequence ID" value="MCM1989062.1"/>
    <property type="molecule type" value="Genomic_DNA"/>
</dbReference>
<dbReference type="RefSeq" id="WP_250857926.1">
    <property type="nucleotide sequence ID" value="NZ_JAGSOJ010000001.1"/>
</dbReference>
<reference evidence="1" key="1">
    <citation type="journal article" date="2021" name="mSystems">
        <title>Bacteria and Archaea Synergistically Convert Glycine Betaine to Biogenic Methane in the Formosa Cold Seep of the South China Sea.</title>
        <authorList>
            <person name="Li L."/>
            <person name="Zhang W."/>
            <person name="Zhang S."/>
            <person name="Song L."/>
            <person name="Sun Q."/>
            <person name="Zhang H."/>
            <person name="Xiang H."/>
            <person name="Dong X."/>
        </authorList>
    </citation>
    <scope>NUCLEOTIDE SEQUENCE</scope>
    <source>
        <strain evidence="1">ZWT</strain>
    </source>
</reference>
<organism evidence="1 2">
    <name type="scientific">Oceanirhabdus seepicola</name>
    <dbReference type="NCBI Taxonomy" id="2828781"/>
    <lineage>
        <taxon>Bacteria</taxon>
        <taxon>Bacillati</taxon>
        <taxon>Bacillota</taxon>
        <taxon>Clostridia</taxon>
        <taxon>Eubacteriales</taxon>
        <taxon>Clostridiaceae</taxon>
        <taxon>Oceanirhabdus</taxon>
    </lineage>
</organism>
<dbReference type="NCBIfam" id="NF047389">
    <property type="entry name" value="ATPase_Sll1717"/>
    <property type="match status" value="1"/>
</dbReference>
<evidence type="ECO:0000313" key="2">
    <source>
        <dbReference type="Proteomes" id="UP001056429"/>
    </source>
</evidence>
<gene>
    <name evidence="1" type="ORF">KDK92_04860</name>
</gene>
<dbReference type="SUPFAM" id="SSF52540">
    <property type="entry name" value="P-loop containing nucleoside triphosphate hydrolases"/>
    <property type="match status" value="1"/>
</dbReference>
<reference evidence="1" key="2">
    <citation type="submission" date="2021-04" db="EMBL/GenBank/DDBJ databases">
        <authorList>
            <person name="Dong X."/>
        </authorList>
    </citation>
    <scope>NUCLEOTIDE SEQUENCE</scope>
    <source>
        <strain evidence="1">ZWT</strain>
    </source>
</reference>
<accession>A0A9J6NYL0</accession>
<evidence type="ECO:0008006" key="3">
    <source>
        <dbReference type="Google" id="ProtNLM"/>
    </source>
</evidence>
<dbReference type="Proteomes" id="UP001056429">
    <property type="component" value="Unassembled WGS sequence"/>
</dbReference>
<dbReference type="InterPro" id="IPR059206">
    <property type="entry name" value="Sll1717-like"/>
</dbReference>
<dbReference type="Gene3D" id="3.40.50.300">
    <property type="entry name" value="P-loop containing nucleotide triphosphate hydrolases"/>
    <property type="match status" value="1"/>
</dbReference>
<proteinExistence type="predicted"/>
<dbReference type="InterPro" id="IPR027417">
    <property type="entry name" value="P-loop_NTPase"/>
</dbReference>
<name>A0A9J6NYL0_9CLOT</name>
<keyword evidence="2" id="KW-1185">Reference proteome</keyword>
<protein>
    <recommendedName>
        <fullName evidence="3">FunZ protein</fullName>
    </recommendedName>
</protein>
<evidence type="ECO:0000313" key="1">
    <source>
        <dbReference type="EMBL" id="MCM1989062.1"/>
    </source>
</evidence>
<comment type="caution">
    <text evidence="1">The sequence shown here is derived from an EMBL/GenBank/DDBJ whole genome shotgun (WGS) entry which is preliminary data.</text>
</comment>